<dbReference type="Proteomes" id="UP000294980">
    <property type="component" value="Unassembled WGS sequence"/>
</dbReference>
<dbReference type="EMBL" id="SLWX01000002">
    <property type="protein sequence ID" value="TCO77732.1"/>
    <property type="molecule type" value="Genomic_DNA"/>
</dbReference>
<dbReference type="InterPro" id="IPR042242">
    <property type="entry name" value="RecO_C"/>
</dbReference>
<dbReference type="GO" id="GO:0043590">
    <property type="term" value="C:bacterial nucleoid"/>
    <property type="evidence" value="ECO:0007669"/>
    <property type="project" value="TreeGrafter"/>
</dbReference>
<comment type="function">
    <text evidence="1 8">Involved in DNA repair and RecF pathway recombination.</text>
</comment>
<dbReference type="InterPro" id="IPR003717">
    <property type="entry name" value="RecO"/>
</dbReference>
<dbReference type="Pfam" id="PF11967">
    <property type="entry name" value="RecO_N"/>
    <property type="match status" value="1"/>
</dbReference>
<name>A0A4R2KXE3_9GAMM</name>
<dbReference type="InterPro" id="IPR022572">
    <property type="entry name" value="DNA_rep/recomb_RecO_N"/>
</dbReference>
<evidence type="ECO:0000313" key="11">
    <source>
        <dbReference type="Proteomes" id="UP000294980"/>
    </source>
</evidence>
<dbReference type="GO" id="GO:0006302">
    <property type="term" value="P:double-strand break repair"/>
    <property type="evidence" value="ECO:0007669"/>
    <property type="project" value="TreeGrafter"/>
</dbReference>
<evidence type="ECO:0000256" key="6">
    <source>
        <dbReference type="ARBA" id="ARBA00023204"/>
    </source>
</evidence>
<dbReference type="NCBIfam" id="TIGR00613">
    <property type="entry name" value="reco"/>
    <property type="match status" value="1"/>
</dbReference>
<reference evidence="10 11" key="1">
    <citation type="submission" date="2019-03" db="EMBL/GenBank/DDBJ databases">
        <title>Genomic Encyclopedia of Type Strains, Phase IV (KMG-IV): sequencing the most valuable type-strain genomes for metagenomic binning, comparative biology and taxonomic classification.</title>
        <authorList>
            <person name="Goeker M."/>
        </authorList>
    </citation>
    <scope>NUCLEOTIDE SEQUENCE [LARGE SCALE GENOMIC DNA]</scope>
    <source>
        <strain evidence="10 11">DSM 23344</strain>
    </source>
</reference>
<evidence type="ECO:0000259" key="9">
    <source>
        <dbReference type="Pfam" id="PF11967"/>
    </source>
</evidence>
<dbReference type="SUPFAM" id="SSF50249">
    <property type="entry name" value="Nucleic acid-binding proteins"/>
    <property type="match status" value="1"/>
</dbReference>
<evidence type="ECO:0000256" key="2">
    <source>
        <dbReference type="ARBA" id="ARBA00007452"/>
    </source>
</evidence>
<evidence type="ECO:0000256" key="5">
    <source>
        <dbReference type="ARBA" id="ARBA00023172"/>
    </source>
</evidence>
<organism evidence="10 11">
    <name type="scientific">Chromatocurvus halotolerans</name>
    <dbReference type="NCBI Taxonomy" id="1132028"/>
    <lineage>
        <taxon>Bacteria</taxon>
        <taxon>Pseudomonadati</taxon>
        <taxon>Pseudomonadota</taxon>
        <taxon>Gammaproteobacteria</taxon>
        <taxon>Cellvibrionales</taxon>
        <taxon>Halieaceae</taxon>
        <taxon>Chromatocurvus</taxon>
    </lineage>
</organism>
<gene>
    <name evidence="8" type="primary">recO</name>
    <name evidence="10" type="ORF">EV688_102189</name>
</gene>
<sequence>MRITLQPAYLLHRRPFRDSSQLLEVLTAEYGRLGLVARGVRRKSRGGSSGSLLQPFAPLLLSFSGGGDLKTLTAIEAGGGIAPLRGDALLSGFYLNELAVRLLHRDDPQPDIFAAYAVALAALADGGAIEDALRAFEFNLLDALGYRVELVVNGADGGAIADEAFYTYRPGTGLIPQANAAVAEAPKGLYRGSDLLAVARGDYRGSAGQTAKRLARSALADLLGGRPLRSRELFLQHRERARDSG</sequence>
<evidence type="ECO:0000256" key="7">
    <source>
        <dbReference type="ARBA" id="ARBA00033409"/>
    </source>
</evidence>
<protein>
    <recommendedName>
        <fullName evidence="3 8">DNA repair protein RecO</fullName>
    </recommendedName>
    <alternativeName>
        <fullName evidence="7 8">Recombination protein O</fullName>
    </alternativeName>
</protein>
<dbReference type="Gene3D" id="1.20.1440.120">
    <property type="entry name" value="Recombination protein O, C-terminal domain"/>
    <property type="match status" value="1"/>
</dbReference>
<proteinExistence type="inferred from homology"/>
<evidence type="ECO:0000256" key="4">
    <source>
        <dbReference type="ARBA" id="ARBA00022763"/>
    </source>
</evidence>
<dbReference type="AlphaFoldDB" id="A0A4R2KXE3"/>
<dbReference type="HAMAP" id="MF_00201">
    <property type="entry name" value="RecO"/>
    <property type="match status" value="1"/>
</dbReference>
<evidence type="ECO:0000256" key="8">
    <source>
        <dbReference type="HAMAP-Rule" id="MF_00201"/>
    </source>
</evidence>
<keyword evidence="6 8" id="KW-0234">DNA repair</keyword>
<comment type="caution">
    <text evidence="10">The sequence shown here is derived from an EMBL/GenBank/DDBJ whole genome shotgun (WGS) entry which is preliminary data.</text>
</comment>
<dbReference type="PANTHER" id="PTHR33991">
    <property type="entry name" value="DNA REPAIR PROTEIN RECO"/>
    <property type="match status" value="1"/>
</dbReference>
<dbReference type="InterPro" id="IPR037278">
    <property type="entry name" value="ARFGAP/RecO"/>
</dbReference>
<evidence type="ECO:0000256" key="1">
    <source>
        <dbReference type="ARBA" id="ARBA00003065"/>
    </source>
</evidence>
<dbReference type="InterPro" id="IPR012340">
    <property type="entry name" value="NA-bd_OB-fold"/>
</dbReference>
<dbReference type="OrthoDB" id="9804792at2"/>
<dbReference type="SUPFAM" id="SSF57863">
    <property type="entry name" value="ArfGap/RecO-like zinc finger"/>
    <property type="match status" value="1"/>
</dbReference>
<evidence type="ECO:0000256" key="3">
    <source>
        <dbReference type="ARBA" id="ARBA00021310"/>
    </source>
</evidence>
<accession>A0A4R2KXE3</accession>
<comment type="similarity">
    <text evidence="2 8">Belongs to the RecO family.</text>
</comment>
<evidence type="ECO:0000313" key="10">
    <source>
        <dbReference type="EMBL" id="TCO77732.1"/>
    </source>
</evidence>
<dbReference type="Pfam" id="PF02565">
    <property type="entry name" value="RecO_C"/>
    <property type="match status" value="1"/>
</dbReference>
<keyword evidence="4 8" id="KW-0227">DNA damage</keyword>
<dbReference type="Gene3D" id="2.40.50.140">
    <property type="entry name" value="Nucleic acid-binding proteins"/>
    <property type="match status" value="1"/>
</dbReference>
<dbReference type="RefSeq" id="WP_117314611.1">
    <property type="nucleotide sequence ID" value="NZ_QQSW01000001.1"/>
</dbReference>
<keyword evidence="5 8" id="KW-0233">DNA recombination</keyword>
<keyword evidence="11" id="KW-1185">Reference proteome</keyword>
<dbReference type="PANTHER" id="PTHR33991:SF1">
    <property type="entry name" value="DNA REPAIR PROTEIN RECO"/>
    <property type="match status" value="1"/>
</dbReference>
<feature type="domain" description="DNA replication/recombination mediator RecO N-terminal" evidence="9">
    <location>
        <begin position="1"/>
        <end position="76"/>
    </location>
</feature>
<dbReference type="GO" id="GO:0006310">
    <property type="term" value="P:DNA recombination"/>
    <property type="evidence" value="ECO:0007669"/>
    <property type="project" value="UniProtKB-UniRule"/>
</dbReference>